<dbReference type="InterPro" id="IPR021130">
    <property type="entry name" value="PRib-ATP_PPHydrolase-like"/>
</dbReference>
<comment type="catalytic activity">
    <reaction evidence="1">
        <text>1-(5-phospho-beta-D-ribosyl)-ATP + H2O = 1-(5-phospho-beta-D-ribosyl)-5'-AMP + diphosphate + H(+)</text>
        <dbReference type="Rhea" id="RHEA:22828"/>
        <dbReference type="ChEBI" id="CHEBI:15377"/>
        <dbReference type="ChEBI" id="CHEBI:15378"/>
        <dbReference type="ChEBI" id="CHEBI:33019"/>
        <dbReference type="ChEBI" id="CHEBI:59457"/>
        <dbReference type="ChEBI" id="CHEBI:73183"/>
        <dbReference type="EC" id="3.6.1.31"/>
    </reaction>
</comment>
<dbReference type="SUPFAM" id="SSF101386">
    <property type="entry name" value="all-alpha NTP pyrophosphatases"/>
    <property type="match status" value="1"/>
</dbReference>
<keyword evidence="10" id="KW-1185">Reference proteome</keyword>
<dbReference type="InterPro" id="IPR008179">
    <property type="entry name" value="HisE"/>
</dbReference>
<protein>
    <recommendedName>
        <fullName evidence="3">phosphoribosyl-ATP diphosphatase</fullName>
        <ecNumber evidence="3">3.6.1.31</ecNumber>
    </recommendedName>
</protein>
<dbReference type="EMBL" id="CP101620">
    <property type="protein sequence ID" value="UTY38275.1"/>
    <property type="molecule type" value="Genomic_DNA"/>
</dbReference>
<evidence type="ECO:0000256" key="3">
    <source>
        <dbReference type="ARBA" id="ARBA00012414"/>
    </source>
</evidence>
<comment type="pathway">
    <text evidence="2">Amino-acid biosynthesis; L-histidine biosynthesis; L-histidine from 5-phospho-alpha-D-ribose 1-diphosphate: step 2/9.</text>
</comment>
<keyword evidence="5" id="KW-0547">Nucleotide-binding</keyword>
<evidence type="ECO:0000256" key="7">
    <source>
        <dbReference type="ARBA" id="ARBA00022840"/>
    </source>
</evidence>
<keyword evidence="4" id="KW-0028">Amino-acid biosynthesis</keyword>
<dbReference type="CDD" id="cd11534">
    <property type="entry name" value="NTP-PPase_HisIE_like"/>
    <property type="match status" value="1"/>
</dbReference>
<keyword evidence="7" id="KW-0067">ATP-binding</keyword>
<keyword evidence="6" id="KW-0378">Hydrolase</keyword>
<evidence type="ECO:0000256" key="5">
    <source>
        <dbReference type="ARBA" id="ARBA00022741"/>
    </source>
</evidence>
<organism evidence="9 10">
    <name type="scientific">Allocoprobacillus halotolerans</name>
    <dbReference type="NCBI Taxonomy" id="2944914"/>
    <lineage>
        <taxon>Bacteria</taxon>
        <taxon>Bacillati</taxon>
        <taxon>Bacillota</taxon>
        <taxon>Erysipelotrichia</taxon>
        <taxon>Erysipelotrichales</taxon>
        <taxon>Erysipelotrichaceae</taxon>
        <taxon>Allocoprobacillus</taxon>
    </lineage>
</organism>
<evidence type="ECO:0000256" key="4">
    <source>
        <dbReference type="ARBA" id="ARBA00022605"/>
    </source>
</evidence>
<evidence type="ECO:0000256" key="6">
    <source>
        <dbReference type="ARBA" id="ARBA00022801"/>
    </source>
</evidence>
<evidence type="ECO:0000313" key="10">
    <source>
        <dbReference type="Proteomes" id="UP001060112"/>
    </source>
</evidence>
<evidence type="ECO:0000313" key="9">
    <source>
        <dbReference type="EMBL" id="UTY38275.1"/>
    </source>
</evidence>
<evidence type="ECO:0000256" key="8">
    <source>
        <dbReference type="ARBA" id="ARBA00023102"/>
    </source>
</evidence>
<accession>A0ABY5HZZ4</accession>
<dbReference type="EC" id="3.6.1.31" evidence="3"/>
<keyword evidence="8" id="KW-0368">Histidine biosynthesis</keyword>
<sequence>MTQNYLESSFLSHLRIDDFGEISDLFYHVLVLMYQQGIQVEDIERKLQDRHQVTGNKKDFHQRGDY</sequence>
<name>A0ABY5HZZ4_9FIRM</name>
<evidence type="ECO:0000256" key="2">
    <source>
        <dbReference type="ARBA" id="ARBA00005204"/>
    </source>
</evidence>
<dbReference type="Proteomes" id="UP001060112">
    <property type="component" value="Chromosome"/>
</dbReference>
<proteinExistence type="predicted"/>
<dbReference type="Pfam" id="PF01503">
    <property type="entry name" value="PRA-PH"/>
    <property type="match status" value="1"/>
</dbReference>
<dbReference type="RefSeq" id="WP_290138510.1">
    <property type="nucleotide sequence ID" value="NZ_CP101620.1"/>
</dbReference>
<gene>
    <name evidence="9" type="ORF">NMU03_11375</name>
</gene>
<dbReference type="Gene3D" id="1.10.287.1080">
    <property type="entry name" value="MazG-like"/>
    <property type="match status" value="1"/>
</dbReference>
<evidence type="ECO:0000256" key="1">
    <source>
        <dbReference type="ARBA" id="ARBA00001460"/>
    </source>
</evidence>
<reference evidence="9" key="1">
    <citation type="submission" date="2022-07" db="EMBL/GenBank/DDBJ databases">
        <title>Faecal culturing of patients with breast cancer.</title>
        <authorList>
            <person name="Teng N.M.Y."/>
            <person name="Kiu R."/>
            <person name="Evans R."/>
            <person name="Baker D.J."/>
            <person name="Zenner C."/>
            <person name="Robinson S.D."/>
            <person name="Hall L.J."/>
        </authorList>
    </citation>
    <scope>NUCLEOTIDE SEQUENCE</scope>
    <source>
        <strain evidence="9">LH1062</strain>
    </source>
</reference>